<feature type="compositionally biased region" description="Low complexity" evidence="1">
    <location>
        <begin position="723"/>
        <end position="734"/>
    </location>
</feature>
<dbReference type="HOGENOM" id="CLU_262737_0_0_1"/>
<evidence type="ECO:0000313" key="3">
    <source>
        <dbReference type="Proteomes" id="UP000027222"/>
    </source>
</evidence>
<feature type="compositionally biased region" description="Acidic residues" evidence="1">
    <location>
        <begin position="295"/>
        <end position="305"/>
    </location>
</feature>
<feature type="compositionally biased region" description="Basic and acidic residues" evidence="1">
    <location>
        <begin position="703"/>
        <end position="722"/>
    </location>
</feature>
<feature type="compositionally biased region" description="Basic and acidic residues" evidence="1">
    <location>
        <begin position="225"/>
        <end position="234"/>
    </location>
</feature>
<feature type="compositionally biased region" description="Low complexity" evidence="1">
    <location>
        <begin position="912"/>
        <end position="923"/>
    </location>
</feature>
<feature type="compositionally biased region" description="Low complexity" evidence="1">
    <location>
        <begin position="538"/>
        <end position="557"/>
    </location>
</feature>
<feature type="compositionally biased region" description="Basic and acidic residues" evidence="1">
    <location>
        <begin position="382"/>
        <end position="391"/>
    </location>
</feature>
<feature type="region of interest" description="Disordered" evidence="1">
    <location>
        <begin position="89"/>
        <end position="143"/>
    </location>
</feature>
<feature type="compositionally biased region" description="Low complexity" evidence="1">
    <location>
        <begin position="745"/>
        <end position="758"/>
    </location>
</feature>
<feature type="compositionally biased region" description="Low complexity" evidence="1">
    <location>
        <begin position="1139"/>
        <end position="1176"/>
    </location>
</feature>
<feature type="compositionally biased region" description="Low complexity" evidence="1">
    <location>
        <begin position="776"/>
        <end position="830"/>
    </location>
</feature>
<organism evidence="2 3">
    <name type="scientific">Galerina marginata (strain CBS 339.88)</name>
    <dbReference type="NCBI Taxonomy" id="685588"/>
    <lineage>
        <taxon>Eukaryota</taxon>
        <taxon>Fungi</taxon>
        <taxon>Dikarya</taxon>
        <taxon>Basidiomycota</taxon>
        <taxon>Agaricomycotina</taxon>
        <taxon>Agaricomycetes</taxon>
        <taxon>Agaricomycetidae</taxon>
        <taxon>Agaricales</taxon>
        <taxon>Agaricineae</taxon>
        <taxon>Strophariaceae</taxon>
        <taxon>Galerina</taxon>
    </lineage>
</organism>
<dbReference type="AlphaFoldDB" id="A0A067TYJ8"/>
<dbReference type="OrthoDB" id="9451547at2759"/>
<feature type="compositionally biased region" description="Acidic residues" evidence="1">
    <location>
        <begin position="235"/>
        <end position="248"/>
    </location>
</feature>
<accession>A0A067TYJ8</accession>
<dbReference type="Proteomes" id="UP000027222">
    <property type="component" value="Unassembled WGS sequence"/>
</dbReference>
<feature type="compositionally biased region" description="Low complexity" evidence="1">
    <location>
        <begin position="1078"/>
        <end position="1114"/>
    </location>
</feature>
<protein>
    <submittedName>
        <fullName evidence="2">Uncharacterized protein</fullName>
    </submittedName>
</protein>
<evidence type="ECO:0000256" key="1">
    <source>
        <dbReference type="SAM" id="MobiDB-lite"/>
    </source>
</evidence>
<feature type="region of interest" description="Disordered" evidence="1">
    <location>
        <begin position="703"/>
        <end position="978"/>
    </location>
</feature>
<dbReference type="EMBL" id="KL142368">
    <property type="protein sequence ID" value="KDR84128.1"/>
    <property type="molecule type" value="Genomic_DNA"/>
</dbReference>
<feature type="compositionally biased region" description="Polar residues" evidence="1">
    <location>
        <begin position="859"/>
        <end position="882"/>
    </location>
</feature>
<feature type="region of interest" description="Disordered" evidence="1">
    <location>
        <begin position="994"/>
        <end position="1055"/>
    </location>
</feature>
<proteinExistence type="predicted"/>
<feature type="region of interest" description="Disordered" evidence="1">
    <location>
        <begin position="209"/>
        <end position="428"/>
    </location>
</feature>
<feature type="compositionally biased region" description="Polar residues" evidence="1">
    <location>
        <begin position="925"/>
        <end position="944"/>
    </location>
</feature>
<feature type="compositionally biased region" description="Basic residues" evidence="1">
    <location>
        <begin position="346"/>
        <end position="356"/>
    </location>
</feature>
<feature type="compositionally biased region" description="Low complexity" evidence="1">
    <location>
        <begin position="1195"/>
        <end position="1207"/>
    </location>
</feature>
<feature type="compositionally biased region" description="Low complexity" evidence="1">
    <location>
        <begin position="1019"/>
        <end position="1033"/>
    </location>
</feature>
<reference evidence="3" key="1">
    <citation type="journal article" date="2014" name="Proc. Natl. Acad. Sci. U.S.A.">
        <title>Extensive sampling of basidiomycete genomes demonstrates inadequacy of the white-rot/brown-rot paradigm for wood decay fungi.</title>
        <authorList>
            <person name="Riley R."/>
            <person name="Salamov A.A."/>
            <person name="Brown D.W."/>
            <person name="Nagy L.G."/>
            <person name="Floudas D."/>
            <person name="Held B.W."/>
            <person name="Levasseur A."/>
            <person name="Lombard V."/>
            <person name="Morin E."/>
            <person name="Otillar R."/>
            <person name="Lindquist E.A."/>
            <person name="Sun H."/>
            <person name="LaButti K.M."/>
            <person name="Schmutz J."/>
            <person name="Jabbour D."/>
            <person name="Luo H."/>
            <person name="Baker S.E."/>
            <person name="Pisabarro A.G."/>
            <person name="Walton J.D."/>
            <person name="Blanchette R.A."/>
            <person name="Henrissat B."/>
            <person name="Martin F."/>
            <person name="Cullen D."/>
            <person name="Hibbett D.S."/>
            <person name="Grigoriev I.V."/>
        </authorList>
    </citation>
    <scope>NUCLEOTIDE SEQUENCE [LARGE SCALE GENOMIC DNA]</scope>
    <source>
        <strain evidence="3">CBS 339.88</strain>
    </source>
</reference>
<sequence length="1224" mass="128104">MEHDSSDILGQDTMPVRSGSGRGAFPLSVTQAIVWSSLCLGIYIVGKRLWRRVLQWRERSYKLATRRRHGIPDSDFRPFNVAYSEAMMRAREEESRKQGKPKPALRPQPSLLDHQREPQLDQNLRHRQGVPQRPDPGMRSTVIPVPGDYITGPYEPRLPAQTRNAQDINHLTTNTYHPVQPTTNGFSKPAGLARHGGYLDITDADMSDAEGRKRALDEEQDESEHEAKKSRVEGDELIDGDEDAEFEDLAPKRGSKRGLRDEEDGEDVADASKKARGKRARKVSHEKGPQVDSSMDVDDEEADEITELKSTLRGKKRDRAEAGSTFGGDDEDSGVELEAEGDAKARRQRKRRTVAKRKSEASYIRAKKHGNRDASDSGSEGATHEKQASSHDRKKRGKRHSHIERRASGSDVSMDESTTSNRSKVRNIGDEWESNGVKYKIGLNGQRLRQALVKKARQKFVMPKDSQHPDRDANLQVCVETWLTEEEYQDAKAQHLLAWQDSPPPPRNEDVEKLTLNTSTSESVPFPQGLPGKSLLWSTSTSSTPTASPAHSQSPAAEATSFPDMGPPKHRSYRDTYRHSIATTVGLPISPFITASAAQVPSTKRIASNARAISLSSGSPGLSDSTNGSPRIAQPQRVFSKWEKQELEAKAMMKIREANRRKEAEREMKAKEERERVERERAVSAEKLKVERERLEREKAARVEMERAERDRLAKEAAEKQKAAAAAASAAAVPAPAPLPQITVTAPTATTSSQPSTSSGGGAAVPNFFAPKVERSNSQSPFSYSPSAGAPAPAQAASASSPFLFNPSTPSASAAPTPTTNGTSAAKPGGFPFGPSGGAEAKKDGTGTSGGGSSLLSRMGQQSQIQPEPLKSQTSNQGQPNFAASPGTTTTTTTNPMFSFTKPGGPSPFGQPAASSNTAPAPAGETTSTTPKFNFGNPSKTTGSAAPAKGPELKPFNFQPTTTSGGGPGSSSLSGALGAEQKAGGFKSFGIPASGSGSAGAAGTTASTTPVSAPKFNFAASSSPFGGAGASADAGKEGQKSAFGTTTNGTSAFGNTGTTNAFGNTGAFGNANKPSAFGSTGSSAFGNNGAGNNNATSAFGSGSGPSPFGATTSSAFGGASKPAAPGDSSAPKFSFGNPSTSSTSAGSNAAKTTTFSFGGPQTPASGTPTGTGTAAPLTFKFGDTGAAGGSTTPQSSPFGAAPASAFSGFGGTGGGAFGGGAKQQ</sequence>
<name>A0A067TYJ8_GALM3</name>
<dbReference type="STRING" id="685588.A0A067TYJ8"/>
<feature type="region of interest" description="Disordered" evidence="1">
    <location>
        <begin position="1078"/>
        <end position="1224"/>
    </location>
</feature>
<feature type="compositionally biased region" description="Polar residues" evidence="1">
    <location>
        <begin position="1042"/>
        <end position="1051"/>
    </location>
</feature>
<feature type="compositionally biased region" description="Low complexity" evidence="1">
    <location>
        <begin position="994"/>
        <end position="1009"/>
    </location>
</feature>
<evidence type="ECO:0000313" key="2">
    <source>
        <dbReference type="EMBL" id="KDR84128.1"/>
    </source>
</evidence>
<feature type="compositionally biased region" description="Acidic residues" evidence="1">
    <location>
        <begin position="328"/>
        <end position="340"/>
    </location>
</feature>
<keyword evidence="3" id="KW-1185">Reference proteome</keyword>
<feature type="region of interest" description="Disordered" evidence="1">
    <location>
        <begin position="518"/>
        <end position="573"/>
    </location>
</feature>
<feature type="compositionally biased region" description="Gly residues" evidence="1">
    <location>
        <begin position="1208"/>
        <end position="1224"/>
    </location>
</feature>
<gene>
    <name evidence="2" type="ORF">GALMADRAFT_236804</name>
</gene>
<feature type="compositionally biased region" description="Basic residues" evidence="1">
    <location>
        <begin position="392"/>
        <end position="403"/>
    </location>
</feature>